<dbReference type="AlphaFoldDB" id="A0A330JX17"/>
<dbReference type="RefSeq" id="WP_159373881.1">
    <property type="nucleotide sequence ID" value="NZ_LT985210.1"/>
</dbReference>
<evidence type="ECO:0000313" key="1">
    <source>
        <dbReference type="EMBL" id="SPD89377.1"/>
    </source>
</evidence>
<gene>
    <name evidence="1" type="ORF">PSCFBP6110_P100102</name>
    <name evidence="2" type="ORF">PSCFBP6110_P300099</name>
</gene>
<dbReference type="Proteomes" id="UP000305348">
    <property type="component" value="Plasmid PP3"/>
</dbReference>
<reference evidence="2" key="1">
    <citation type="submission" date="2018-02" db="EMBL/GenBank/DDBJ databases">
        <authorList>
            <person name="Cohen D.B."/>
            <person name="Kent A.D."/>
        </authorList>
    </citation>
    <scope>NUCLEOTIDE SEQUENCE</scope>
    <source>
        <strain evidence="2">CFBP 6110</strain>
    </source>
</reference>
<dbReference type="EMBL" id="LT985210">
    <property type="protein sequence ID" value="SPD89377.1"/>
    <property type="molecule type" value="Genomic_DNA"/>
</dbReference>
<geneLocation type="plasmid" evidence="3">
    <name>pp3</name>
</geneLocation>
<dbReference type="EMBL" id="LT985212">
    <property type="protein sequence ID" value="SPD89629.1"/>
    <property type="molecule type" value="Genomic_DNA"/>
</dbReference>
<dbReference type="Proteomes" id="UP000305348">
    <property type="component" value="Plasmid PP1"/>
</dbReference>
<reference evidence="3" key="2">
    <citation type="submission" date="2018-02" db="EMBL/GenBank/DDBJ databases">
        <authorList>
            <person name="Blom J."/>
        </authorList>
    </citation>
    <scope>NUCLEOTIDE SEQUENCE [LARGE SCALE GENOMIC DNA]</scope>
    <source>
        <strain evidence="3">CFBP 6110</strain>
        <plasmid evidence="3">pp1</plasmid>
        <plasmid evidence="3">pp3</plasmid>
    </source>
</reference>
<accession>A0A330JX17</accession>
<geneLocation type="plasmid" evidence="2">
    <name>PP3</name>
</geneLocation>
<evidence type="ECO:0000313" key="2">
    <source>
        <dbReference type="EMBL" id="SPD89629.1"/>
    </source>
</evidence>
<geneLocation type="plasmid" evidence="1">
    <name>PP1</name>
</geneLocation>
<sequence>MSVIVKKAENIQATVESLETGFSFEQFLAAFQVQYPKEWERVQREYAKHERKTKPGQSPLPPAASTFTPFFSKLWVEQSHLVCCFTSTNENIVYAHLKPTRER</sequence>
<proteinExistence type="predicted"/>
<evidence type="ECO:0000313" key="3">
    <source>
        <dbReference type="Proteomes" id="UP000305348"/>
    </source>
</evidence>
<organism evidence="2 3">
    <name type="scientific">Pseudomonas syringae pv. cerasicola</name>
    <dbReference type="NCBI Taxonomy" id="264451"/>
    <lineage>
        <taxon>Bacteria</taxon>
        <taxon>Pseudomonadati</taxon>
        <taxon>Pseudomonadota</taxon>
        <taxon>Gammaproteobacteria</taxon>
        <taxon>Pseudomonadales</taxon>
        <taxon>Pseudomonadaceae</taxon>
        <taxon>Pseudomonas</taxon>
        <taxon>Pseudomonas syringae</taxon>
    </lineage>
</organism>
<keyword evidence="2" id="KW-0614">Plasmid</keyword>
<protein>
    <submittedName>
        <fullName evidence="2">Uncharacterized protein</fullName>
    </submittedName>
</protein>
<name>A0A330JX17_PSESX</name>